<feature type="region of interest" description="Disordered" evidence="1">
    <location>
        <begin position="175"/>
        <end position="215"/>
    </location>
</feature>
<gene>
    <name evidence="2" type="ORF">E0H26_13505</name>
</gene>
<dbReference type="EMBL" id="SJJR01000007">
    <property type="protein sequence ID" value="TCB97276.1"/>
    <property type="molecule type" value="Genomic_DNA"/>
</dbReference>
<accession>A0A4R0GJ89</accession>
<dbReference type="Proteomes" id="UP000292274">
    <property type="component" value="Unassembled WGS sequence"/>
</dbReference>
<evidence type="ECO:0000313" key="2">
    <source>
        <dbReference type="EMBL" id="TCB97276.1"/>
    </source>
</evidence>
<protein>
    <submittedName>
        <fullName evidence="2">Uncharacterized protein</fullName>
    </submittedName>
</protein>
<name>A0A4R0GJ89_9ACTN</name>
<reference evidence="2 3" key="1">
    <citation type="submission" date="2019-02" db="EMBL/GenBank/DDBJ databases">
        <title>Jishengella sp. nov., isolated from a root of Zingiber montanum.</title>
        <authorList>
            <person name="Kuncharoen N."/>
            <person name="Kudo T."/>
            <person name="Masahiro Y."/>
            <person name="Ohkuma M."/>
            <person name="Tanasupawat S."/>
        </authorList>
    </citation>
    <scope>NUCLEOTIDE SEQUENCE [LARGE SCALE GENOMIC DNA]</scope>
    <source>
        <strain evidence="2 3">PLAI 1-1</strain>
    </source>
</reference>
<dbReference type="AlphaFoldDB" id="A0A4R0GJ89"/>
<keyword evidence="3" id="KW-1185">Reference proteome</keyword>
<feature type="compositionally biased region" description="Polar residues" evidence="1">
    <location>
        <begin position="177"/>
        <end position="189"/>
    </location>
</feature>
<comment type="caution">
    <text evidence="2">The sequence shown here is derived from an EMBL/GenBank/DDBJ whole genome shotgun (WGS) entry which is preliminary data.</text>
</comment>
<sequence>MADVGYDRYADPDYVSGSAYNQLSGRERRHFDNLSEERQEWIGSHSELIEAVREYDAAKESVEFLNSIKDGAYDDLYSGPYREHLPGGQEYVNPGHIVGTPNWSVDRPVTYHHVTRAGERNMTDAEREQLRQANGLGFVAYDREIDNANWRIGNSAEIVRRETARLIGVIRRADSAAGTSVVRNDAQGQGSNTNRRSDGSSSSRSHGSGRSNRRR</sequence>
<organism evidence="2 3">
    <name type="scientific">Micromonospora zingiberis</name>
    <dbReference type="NCBI Taxonomy" id="2053011"/>
    <lineage>
        <taxon>Bacteria</taxon>
        <taxon>Bacillati</taxon>
        <taxon>Actinomycetota</taxon>
        <taxon>Actinomycetes</taxon>
        <taxon>Micromonosporales</taxon>
        <taxon>Micromonosporaceae</taxon>
        <taxon>Micromonospora</taxon>
    </lineage>
</organism>
<dbReference type="RefSeq" id="WP_131303944.1">
    <property type="nucleotide sequence ID" value="NZ_SJJR01000007.1"/>
</dbReference>
<evidence type="ECO:0000256" key="1">
    <source>
        <dbReference type="SAM" id="MobiDB-lite"/>
    </source>
</evidence>
<feature type="compositionally biased region" description="Low complexity" evidence="1">
    <location>
        <begin position="190"/>
        <end position="215"/>
    </location>
</feature>
<evidence type="ECO:0000313" key="3">
    <source>
        <dbReference type="Proteomes" id="UP000292274"/>
    </source>
</evidence>
<proteinExistence type="predicted"/>